<evidence type="ECO:0000313" key="4">
    <source>
        <dbReference type="EMBL" id="CAB3290097.1"/>
    </source>
</evidence>
<dbReference type="InterPro" id="IPR027417">
    <property type="entry name" value="P-loop_NTPase"/>
</dbReference>
<dbReference type="KEGG" id="mesg:MLAUSG7_1577"/>
<dbReference type="SUPFAM" id="SSF52540">
    <property type="entry name" value="P-loop containing nucleoside triphosphate hydrolases"/>
    <property type="match status" value="1"/>
</dbReference>
<evidence type="ECO:0000256" key="1">
    <source>
        <dbReference type="ARBA" id="ARBA00022679"/>
    </source>
</evidence>
<dbReference type="Proteomes" id="UP000679213">
    <property type="component" value="Chromosome I"/>
</dbReference>
<accession>A0A8D6PWZ5</accession>
<proteinExistence type="predicted"/>
<dbReference type="Pfam" id="PF00685">
    <property type="entry name" value="Sulfotransfer_1"/>
    <property type="match status" value="1"/>
</dbReference>
<keyword evidence="2" id="KW-0325">Glycoprotein</keyword>
<dbReference type="PANTHER" id="PTHR10605:SF56">
    <property type="entry name" value="BIFUNCTIONAL HEPARAN SULFATE N-DEACETYLASE_N-SULFOTRANSFERASE"/>
    <property type="match status" value="1"/>
</dbReference>
<evidence type="ECO:0000313" key="5">
    <source>
        <dbReference type="Proteomes" id="UP000679213"/>
    </source>
</evidence>
<gene>
    <name evidence="4" type="ORF">MLAUSG7_1577</name>
</gene>
<dbReference type="AlphaFoldDB" id="A0A8D6PWZ5"/>
<dbReference type="EMBL" id="LR792632">
    <property type="protein sequence ID" value="CAB3290097.1"/>
    <property type="molecule type" value="Genomic_DNA"/>
</dbReference>
<keyword evidence="5" id="KW-1185">Reference proteome</keyword>
<sequence length="307" mass="37066">MKIPNLFIIGEPKCGTTTIHYTLNTHPDIFMCPVKEPAYFCKDFHEESDRYHGKKLYYPIREEDQYLELFRDAKNEKIIGESSTLYAYSKVAAKEIYKFNPEAKIIYIIREPVDFLYSLHSHYYRNLEETIDDLKKAIEIEPLRKKWKFLPKYVPNPSILYYTERVKYYNHISKYLDMFGNDQILILTYDELKNDPKKLFKRIFDFLGVDSSYKPNIRIENVGKDIKSKLFHKLLIKGYHSNLKYVLPLKFRRKLGNFLKEINLTHKKQKQFDNNLVNYIKEITYNEIFELNKIIDMDLIKLWKYDR</sequence>
<dbReference type="GeneID" id="65884358"/>
<feature type="domain" description="Sulfotransferase" evidence="3">
    <location>
        <begin position="5"/>
        <end position="216"/>
    </location>
</feature>
<dbReference type="PANTHER" id="PTHR10605">
    <property type="entry name" value="HEPARAN SULFATE SULFOTRANSFERASE"/>
    <property type="match status" value="1"/>
</dbReference>
<reference evidence="4 5" key="1">
    <citation type="submission" date="2020-04" db="EMBL/GenBank/DDBJ databases">
        <authorList>
            <consortium name="Genoscope - CEA"/>
            <person name="William W."/>
        </authorList>
    </citation>
    <scope>NUCLEOTIDE SEQUENCE [LARGE SCALE GENOMIC DNA]</scope>
    <source>
        <strain evidence="4 5">SG7</strain>
    </source>
</reference>
<dbReference type="InterPro" id="IPR000863">
    <property type="entry name" value="Sulfotransferase_dom"/>
</dbReference>
<evidence type="ECO:0000256" key="2">
    <source>
        <dbReference type="ARBA" id="ARBA00023180"/>
    </source>
</evidence>
<evidence type="ECO:0000259" key="3">
    <source>
        <dbReference type="Pfam" id="PF00685"/>
    </source>
</evidence>
<dbReference type="InterPro" id="IPR037359">
    <property type="entry name" value="NST/OST"/>
</dbReference>
<protein>
    <submittedName>
        <fullName evidence="4">Sulfotransferase</fullName>
    </submittedName>
</protein>
<organism evidence="4 5">
    <name type="scientific">Methanocaldococcus lauensis</name>
    <dbReference type="NCBI Taxonomy" id="2546128"/>
    <lineage>
        <taxon>Archaea</taxon>
        <taxon>Methanobacteriati</taxon>
        <taxon>Methanobacteriota</taxon>
        <taxon>Methanomada group</taxon>
        <taxon>Methanococci</taxon>
        <taxon>Methanococcales</taxon>
        <taxon>Methanocaldococcaceae</taxon>
        <taxon>Methanocaldococcus</taxon>
    </lineage>
</organism>
<dbReference type="RefSeq" id="WP_214399891.1">
    <property type="nucleotide sequence ID" value="NZ_LR792632.1"/>
</dbReference>
<dbReference type="Gene3D" id="3.40.50.300">
    <property type="entry name" value="P-loop containing nucleotide triphosphate hydrolases"/>
    <property type="match status" value="1"/>
</dbReference>
<name>A0A8D6PWZ5_9EURY</name>
<keyword evidence="1 4" id="KW-0808">Transferase</keyword>
<dbReference type="GO" id="GO:0008146">
    <property type="term" value="F:sulfotransferase activity"/>
    <property type="evidence" value="ECO:0007669"/>
    <property type="project" value="InterPro"/>
</dbReference>